<accession>A0AAP0F468</accession>
<evidence type="ECO:0000256" key="1">
    <source>
        <dbReference type="SAM" id="MobiDB-lite"/>
    </source>
</evidence>
<name>A0AAP0F468_9MAGN</name>
<dbReference type="Gene3D" id="3.60.21.10">
    <property type="match status" value="1"/>
</dbReference>
<comment type="caution">
    <text evidence="3">The sequence shown here is derived from an EMBL/GenBank/DDBJ whole genome shotgun (WGS) entry which is preliminary data.</text>
</comment>
<keyword evidence="2" id="KW-0732">Signal</keyword>
<feature type="compositionally biased region" description="Low complexity" evidence="1">
    <location>
        <begin position="217"/>
        <end position="229"/>
    </location>
</feature>
<feature type="signal peptide" evidence="2">
    <location>
        <begin position="1"/>
        <end position="30"/>
    </location>
</feature>
<dbReference type="SUPFAM" id="SSF56300">
    <property type="entry name" value="Metallo-dependent phosphatases"/>
    <property type="match status" value="1"/>
</dbReference>
<evidence type="ECO:0000313" key="4">
    <source>
        <dbReference type="Proteomes" id="UP001419268"/>
    </source>
</evidence>
<dbReference type="Proteomes" id="UP001419268">
    <property type="component" value="Unassembled WGS sequence"/>
</dbReference>
<feature type="region of interest" description="Disordered" evidence="1">
    <location>
        <begin position="210"/>
        <end position="229"/>
    </location>
</feature>
<organism evidence="3 4">
    <name type="scientific">Stephania cephalantha</name>
    <dbReference type="NCBI Taxonomy" id="152367"/>
    <lineage>
        <taxon>Eukaryota</taxon>
        <taxon>Viridiplantae</taxon>
        <taxon>Streptophyta</taxon>
        <taxon>Embryophyta</taxon>
        <taxon>Tracheophyta</taxon>
        <taxon>Spermatophyta</taxon>
        <taxon>Magnoliopsida</taxon>
        <taxon>Ranunculales</taxon>
        <taxon>Menispermaceae</taxon>
        <taxon>Menispermoideae</taxon>
        <taxon>Cissampelideae</taxon>
        <taxon>Stephania</taxon>
    </lineage>
</organism>
<protein>
    <submittedName>
        <fullName evidence="3">Uncharacterized protein</fullName>
    </submittedName>
</protein>
<dbReference type="AlphaFoldDB" id="A0AAP0F468"/>
<keyword evidence="4" id="KW-1185">Reference proteome</keyword>
<dbReference type="EMBL" id="JBBNAG010000010">
    <property type="protein sequence ID" value="KAK9100314.1"/>
    <property type="molecule type" value="Genomic_DNA"/>
</dbReference>
<reference evidence="3 4" key="1">
    <citation type="submission" date="2024-01" db="EMBL/GenBank/DDBJ databases">
        <title>Genome assemblies of Stephania.</title>
        <authorList>
            <person name="Yang L."/>
        </authorList>
    </citation>
    <scope>NUCLEOTIDE SEQUENCE [LARGE SCALE GENOMIC DNA]</scope>
    <source>
        <strain evidence="3">JXDWG</strain>
        <tissue evidence="3">Leaf</tissue>
    </source>
</reference>
<gene>
    <name evidence="3" type="ORF">Scep_023744</name>
</gene>
<sequence length="229" mass="25691">MERQSWSVTLATQLCLCVALFIALNIGGNSERATSDPINTASKKSTRPNDDLYFLSVRGGHRPLNQHSHLLKQATSQFSSLKVPWYNTNASPRPKGTYLLKRIPLRHDQILDIIVVDTKALQALDVNETDQQLSWLTNMLENTDSEWRIAVGFDPLVICEQVEGEKVKEVFEPLLNIFLKFKVNAYLSKQGCADLYTRKASMAYIGNPGPDNEESYKAISSVKSSSLSR</sequence>
<proteinExistence type="predicted"/>
<dbReference type="InterPro" id="IPR029052">
    <property type="entry name" value="Metallo-depent_PP-like"/>
</dbReference>
<feature type="chain" id="PRO_5042973318" evidence="2">
    <location>
        <begin position="31"/>
        <end position="229"/>
    </location>
</feature>
<evidence type="ECO:0000256" key="2">
    <source>
        <dbReference type="SAM" id="SignalP"/>
    </source>
</evidence>
<evidence type="ECO:0000313" key="3">
    <source>
        <dbReference type="EMBL" id="KAK9100314.1"/>
    </source>
</evidence>